<comment type="caution">
    <text evidence="1">The sequence shown here is derived from an EMBL/GenBank/DDBJ whole genome shotgun (WGS) entry which is preliminary data.</text>
</comment>
<gene>
    <name evidence="1" type="ORF">ACFPH8_12130</name>
</gene>
<dbReference type="EMBL" id="JBHSLA010000005">
    <property type="protein sequence ID" value="MFC5196081.1"/>
    <property type="molecule type" value="Genomic_DNA"/>
</dbReference>
<organism evidence="1 2">
    <name type="scientific">Bizionia hallyeonensis</name>
    <dbReference type="NCBI Taxonomy" id="1123757"/>
    <lineage>
        <taxon>Bacteria</taxon>
        <taxon>Pseudomonadati</taxon>
        <taxon>Bacteroidota</taxon>
        <taxon>Flavobacteriia</taxon>
        <taxon>Flavobacteriales</taxon>
        <taxon>Flavobacteriaceae</taxon>
        <taxon>Bizionia</taxon>
    </lineage>
</organism>
<dbReference type="RefSeq" id="WP_376861295.1">
    <property type="nucleotide sequence ID" value="NZ_JBHSLA010000005.1"/>
</dbReference>
<evidence type="ECO:0000313" key="1">
    <source>
        <dbReference type="EMBL" id="MFC5196081.1"/>
    </source>
</evidence>
<reference evidence="2" key="1">
    <citation type="journal article" date="2019" name="Int. J. Syst. Evol. Microbiol.">
        <title>The Global Catalogue of Microorganisms (GCM) 10K type strain sequencing project: providing services to taxonomists for standard genome sequencing and annotation.</title>
        <authorList>
            <consortium name="The Broad Institute Genomics Platform"/>
            <consortium name="The Broad Institute Genome Sequencing Center for Infectious Disease"/>
            <person name="Wu L."/>
            <person name="Ma J."/>
        </authorList>
    </citation>
    <scope>NUCLEOTIDE SEQUENCE [LARGE SCALE GENOMIC DNA]</scope>
    <source>
        <strain evidence="2">JCM 17978</strain>
    </source>
</reference>
<protein>
    <submittedName>
        <fullName evidence="1">Uncharacterized protein</fullName>
    </submittedName>
</protein>
<proteinExistence type="predicted"/>
<accession>A0ABW0C8M4</accession>
<keyword evidence="2" id="KW-1185">Reference proteome</keyword>
<dbReference type="Proteomes" id="UP001596162">
    <property type="component" value="Unassembled WGS sequence"/>
</dbReference>
<sequence length="185" mass="22125">MNKILITILFLSTFLCFSQEKDSENWTINEQAQYKKLTELANYVNNKEKSQISRDSLFNKYIYFDYVLKDTVIERKERRLATFDTIFYYFRKTVDSIGLKNLDAKPIRFYKNHKIYEPFDEEKAMESVNGEKMYSKDKNVFAYFRKEEPDSPLGALLFEPDSNKLAAWIMINQGGYKYFLTFNLF</sequence>
<evidence type="ECO:0000313" key="2">
    <source>
        <dbReference type="Proteomes" id="UP001596162"/>
    </source>
</evidence>
<name>A0ABW0C8M4_9FLAO</name>